<feature type="domain" description="PIH1D1/2/3 CS-like" evidence="3">
    <location>
        <begin position="101"/>
        <end position="197"/>
    </location>
</feature>
<name>A0A336KCW5_CULSO</name>
<evidence type="ECO:0000256" key="1">
    <source>
        <dbReference type="ARBA" id="ARBA00008511"/>
    </source>
</evidence>
<dbReference type="VEuPathDB" id="VectorBase:CSON005742"/>
<evidence type="ECO:0000313" key="5">
    <source>
        <dbReference type="EMBL" id="SSX21948.1"/>
    </source>
</evidence>
<dbReference type="EMBL" id="UFQS01000222">
    <property type="protein sequence ID" value="SSX01568.1"/>
    <property type="molecule type" value="Genomic_DNA"/>
</dbReference>
<dbReference type="CDD" id="cd00298">
    <property type="entry name" value="ACD_sHsps_p23-like"/>
    <property type="match status" value="1"/>
</dbReference>
<reference evidence="4" key="1">
    <citation type="submission" date="2018-04" db="EMBL/GenBank/DDBJ databases">
        <authorList>
            <person name="Go L.Y."/>
            <person name="Mitchell J.A."/>
        </authorList>
    </citation>
    <scope>NUCLEOTIDE SEQUENCE</scope>
    <source>
        <tissue evidence="4">Whole organism</tissue>
    </source>
</reference>
<dbReference type="GO" id="GO:0051087">
    <property type="term" value="F:protein-folding chaperone binding"/>
    <property type="evidence" value="ECO:0007669"/>
    <property type="project" value="InterPro"/>
</dbReference>
<dbReference type="PANTHER" id="PTHR21083:SF0">
    <property type="entry name" value="DYNEIN AXONEMAL ASSEMBLY FACTOR 6"/>
    <property type="match status" value="1"/>
</dbReference>
<evidence type="ECO:0000259" key="3">
    <source>
        <dbReference type="Pfam" id="PF18201"/>
    </source>
</evidence>
<reference evidence="5" key="2">
    <citation type="submission" date="2018-07" db="EMBL/GenBank/DDBJ databases">
        <authorList>
            <person name="Quirk P.G."/>
            <person name="Krulwich T.A."/>
        </authorList>
    </citation>
    <scope>NUCLEOTIDE SEQUENCE</scope>
</reference>
<dbReference type="EMBL" id="UFQT01000222">
    <property type="protein sequence ID" value="SSX21948.1"/>
    <property type="molecule type" value="Genomic_DNA"/>
</dbReference>
<feature type="compositionally biased region" description="Acidic residues" evidence="2">
    <location>
        <begin position="22"/>
        <end position="31"/>
    </location>
</feature>
<dbReference type="InterPro" id="IPR026697">
    <property type="entry name" value="DNAAF6"/>
</dbReference>
<dbReference type="GO" id="GO:0005737">
    <property type="term" value="C:cytoplasm"/>
    <property type="evidence" value="ECO:0007669"/>
    <property type="project" value="TreeGrafter"/>
</dbReference>
<sequence length="207" mass="23282">MNTECTLNQLRGLMQLLRTDDSDSSSSDDEPITATKKILGPGDISSKKTPENPAPSVSSSKNKLESEIKTPSCCTTIEPQNLEEWEKMQEDEKSLLDTRQEPEYTFAYKQSVTTEDLYLGMNNKNASTASCEDMILEIKLPGETATIEEMELTITENMVDFASPKFKAKIPLPYSVDPNKGKATYNGEYNLLKLVLRMTRELDFINF</sequence>
<comment type="similarity">
    <text evidence="1">Belongs to the PIH1 family.</text>
</comment>
<gene>
    <name evidence="4" type="primary">CSON005742</name>
</gene>
<dbReference type="GO" id="GO:0045505">
    <property type="term" value="F:dynein intermediate chain binding"/>
    <property type="evidence" value="ECO:0007669"/>
    <property type="project" value="TreeGrafter"/>
</dbReference>
<dbReference type="GO" id="GO:0070286">
    <property type="term" value="P:axonemal dynein complex assembly"/>
    <property type="evidence" value="ECO:0007669"/>
    <property type="project" value="InterPro"/>
</dbReference>
<dbReference type="OMA" id="GSSAKWH"/>
<dbReference type="AlphaFoldDB" id="A0A336KCW5"/>
<evidence type="ECO:0000313" key="4">
    <source>
        <dbReference type="EMBL" id="SSX01568.1"/>
    </source>
</evidence>
<dbReference type="InterPro" id="IPR041442">
    <property type="entry name" value="PIH1D1/2/3_CS-like"/>
</dbReference>
<protein>
    <submittedName>
        <fullName evidence="4">CSON005742 protein</fullName>
    </submittedName>
</protein>
<accession>A0A336KCW5</accession>
<proteinExistence type="inferred from homology"/>
<dbReference type="Pfam" id="PF18201">
    <property type="entry name" value="PIH1_CS"/>
    <property type="match status" value="1"/>
</dbReference>
<evidence type="ECO:0000256" key="2">
    <source>
        <dbReference type="SAM" id="MobiDB-lite"/>
    </source>
</evidence>
<feature type="region of interest" description="Disordered" evidence="2">
    <location>
        <begin position="16"/>
        <end position="71"/>
    </location>
</feature>
<dbReference type="PANTHER" id="PTHR21083">
    <property type="entry name" value="TWISTER"/>
    <property type="match status" value="1"/>
</dbReference>
<organism evidence="4">
    <name type="scientific">Culicoides sonorensis</name>
    <name type="common">Biting midge</name>
    <dbReference type="NCBI Taxonomy" id="179676"/>
    <lineage>
        <taxon>Eukaryota</taxon>
        <taxon>Metazoa</taxon>
        <taxon>Ecdysozoa</taxon>
        <taxon>Arthropoda</taxon>
        <taxon>Hexapoda</taxon>
        <taxon>Insecta</taxon>
        <taxon>Pterygota</taxon>
        <taxon>Neoptera</taxon>
        <taxon>Endopterygota</taxon>
        <taxon>Diptera</taxon>
        <taxon>Nematocera</taxon>
        <taxon>Chironomoidea</taxon>
        <taxon>Ceratopogonidae</taxon>
        <taxon>Ceratopogoninae</taxon>
        <taxon>Culicoides</taxon>
        <taxon>Monoculicoides</taxon>
    </lineage>
</organism>